<dbReference type="EMBL" id="QKKF02029547">
    <property type="protein sequence ID" value="RZF35143.1"/>
    <property type="molecule type" value="Genomic_DNA"/>
</dbReference>
<name>A0A482WNR5_LAOST</name>
<proteinExistence type="predicted"/>
<comment type="caution">
    <text evidence="1">The sequence shown here is derived from an EMBL/GenBank/DDBJ whole genome shotgun (WGS) entry which is preliminary data.</text>
</comment>
<dbReference type="Proteomes" id="UP000291343">
    <property type="component" value="Unassembled WGS sequence"/>
</dbReference>
<gene>
    <name evidence="1" type="ORF">LSTR_LSTR013194</name>
</gene>
<evidence type="ECO:0000313" key="2">
    <source>
        <dbReference type="Proteomes" id="UP000291343"/>
    </source>
</evidence>
<dbReference type="AlphaFoldDB" id="A0A482WNR5"/>
<evidence type="ECO:0000313" key="1">
    <source>
        <dbReference type="EMBL" id="RZF35143.1"/>
    </source>
</evidence>
<dbReference type="InParanoid" id="A0A482WNR5"/>
<keyword evidence="2" id="KW-1185">Reference proteome</keyword>
<reference evidence="1 2" key="1">
    <citation type="journal article" date="2017" name="Gigascience">
        <title>Genome sequence of the small brown planthopper, Laodelphax striatellus.</title>
        <authorList>
            <person name="Zhu J."/>
            <person name="Jiang F."/>
            <person name="Wang X."/>
            <person name="Yang P."/>
            <person name="Bao Y."/>
            <person name="Zhao W."/>
            <person name="Wang W."/>
            <person name="Lu H."/>
            <person name="Wang Q."/>
            <person name="Cui N."/>
            <person name="Li J."/>
            <person name="Chen X."/>
            <person name="Luo L."/>
            <person name="Yu J."/>
            <person name="Kang L."/>
            <person name="Cui F."/>
        </authorList>
    </citation>
    <scope>NUCLEOTIDE SEQUENCE [LARGE SCALE GENOMIC DNA]</scope>
    <source>
        <strain evidence="1">Lst14</strain>
    </source>
</reference>
<sequence>MRPRSSTMGFAANPGIYCQLVASTKKLNETHSNGLCLRNLFYSAQWLSREAAQLHKITLCSADDATNTSIIQNIIDYLQAYSIYSEDLLVHTFQILISI</sequence>
<accession>A0A482WNR5</accession>
<protein>
    <submittedName>
        <fullName evidence="1">Uncharacterized protein</fullName>
    </submittedName>
</protein>
<organism evidence="1 2">
    <name type="scientific">Laodelphax striatellus</name>
    <name type="common">Small brown planthopper</name>
    <name type="synonym">Delphax striatella</name>
    <dbReference type="NCBI Taxonomy" id="195883"/>
    <lineage>
        <taxon>Eukaryota</taxon>
        <taxon>Metazoa</taxon>
        <taxon>Ecdysozoa</taxon>
        <taxon>Arthropoda</taxon>
        <taxon>Hexapoda</taxon>
        <taxon>Insecta</taxon>
        <taxon>Pterygota</taxon>
        <taxon>Neoptera</taxon>
        <taxon>Paraneoptera</taxon>
        <taxon>Hemiptera</taxon>
        <taxon>Auchenorrhyncha</taxon>
        <taxon>Fulgoroidea</taxon>
        <taxon>Delphacidae</taxon>
        <taxon>Criomorphinae</taxon>
        <taxon>Laodelphax</taxon>
    </lineage>
</organism>